<feature type="non-terminal residue" evidence="1">
    <location>
        <position position="22"/>
    </location>
</feature>
<accession>A0A383CE72</accession>
<dbReference type="AlphaFoldDB" id="A0A383CE72"/>
<gene>
    <name evidence="1" type="ORF">METZ01_LOCUS483325</name>
</gene>
<sequence length="22" mass="2502">MKFFVFILALASSLIFQASLVR</sequence>
<evidence type="ECO:0000313" key="1">
    <source>
        <dbReference type="EMBL" id="SVE30471.1"/>
    </source>
</evidence>
<organism evidence="1">
    <name type="scientific">marine metagenome</name>
    <dbReference type="NCBI Taxonomy" id="408172"/>
    <lineage>
        <taxon>unclassified sequences</taxon>
        <taxon>metagenomes</taxon>
        <taxon>ecological metagenomes</taxon>
    </lineage>
</organism>
<name>A0A383CE72_9ZZZZ</name>
<protein>
    <submittedName>
        <fullName evidence="1">Uncharacterized protein</fullName>
    </submittedName>
</protein>
<reference evidence="1" key="1">
    <citation type="submission" date="2018-05" db="EMBL/GenBank/DDBJ databases">
        <authorList>
            <person name="Lanie J.A."/>
            <person name="Ng W.-L."/>
            <person name="Kazmierczak K.M."/>
            <person name="Andrzejewski T.M."/>
            <person name="Davidsen T.M."/>
            <person name="Wayne K.J."/>
            <person name="Tettelin H."/>
            <person name="Glass J.I."/>
            <person name="Rusch D."/>
            <person name="Podicherti R."/>
            <person name="Tsui H.-C.T."/>
            <person name="Winkler M.E."/>
        </authorList>
    </citation>
    <scope>NUCLEOTIDE SEQUENCE</scope>
</reference>
<proteinExistence type="predicted"/>
<dbReference type="EMBL" id="UINC01208092">
    <property type="protein sequence ID" value="SVE30471.1"/>
    <property type="molecule type" value="Genomic_DNA"/>
</dbReference>